<evidence type="ECO:0000313" key="1">
    <source>
        <dbReference type="EMBL" id="AQS87988.1"/>
    </source>
</evidence>
<sequence length="687" mass="74534">MLAEDLTRSLLDTLERPDLRTIAGPLDIRLESTLPIPFRVADTRIRLGRPTLDHPELAATILRHAIELGRLRHDTPEIDAPLAVFTAARIAALFHDLDANPAPAPTLPWLAPLRQDTPPDPETLARLWPLLAAALPDASISIDTETLSRRLARAWPHLGPTESLMAEGGDARLKVDPQTGLNRYGCSHRPRPWAITFASSTASSLSERGFGGAENARRTMVAALLHDTPPDDARQNIVQAARRGIARCYSLDNPEQVLLAASGTDCELAVLAIAASHADGRPITNILVAPDETGSGVPLAAAGRHFAADAANGHSVGKGQLIDGFPQDTRLIGIPIRQDDGTPRSLAEIDAECIASIAQEIAQGRHVVLHQLDMSKTGLIGPSAACLHTLQARHAHHLDIVVDACQARLEPTRIRDMVARGIMVMITGSKFFTGPPFCGAVLLPPAIVTQLAHATLPAGLRAYAHRGEWPRLHPNHPLDDGANLGLALRWHAALAEMNALAACPPDHIRTTLQRFLDAGRTAIDNHPDLTLLEPPKLDRPPIDGRPVWDDVPTILSFLIRDPHQPHQPLELEDARRLHRWLNADLSPWLAGDCAARLCHLGQPVPVNTPELGPDRLAGALRLCAGARLVSGEPSHAGLNHEARLTRELADAQQTLQKIALIREHWDRLHSIDPVPHYAPVNPERKLS</sequence>
<dbReference type="Proteomes" id="UP000188604">
    <property type="component" value="Chromosome"/>
</dbReference>
<dbReference type="SUPFAM" id="SSF53383">
    <property type="entry name" value="PLP-dependent transferases"/>
    <property type="match status" value="1"/>
</dbReference>
<dbReference type="Gene3D" id="3.40.640.10">
    <property type="entry name" value="Type I PLP-dependent aspartate aminotransferase-like (Major domain)"/>
    <property type="match status" value="1"/>
</dbReference>
<accession>A0A1U9KQA5</accession>
<protein>
    <submittedName>
        <fullName evidence="1">Uncharacterized protein</fullName>
    </submittedName>
</protein>
<dbReference type="OrthoDB" id="8556864at2"/>
<dbReference type="AlphaFoldDB" id="A0A1U9KQA5"/>
<dbReference type="RefSeq" id="WP_077807001.1">
    <property type="nucleotide sequence ID" value="NZ_BJXS01000007.1"/>
</dbReference>
<organism evidence="1 2">
    <name type="scientific">Neoasaia chiangmaiensis</name>
    <dbReference type="NCBI Taxonomy" id="320497"/>
    <lineage>
        <taxon>Bacteria</taxon>
        <taxon>Pseudomonadati</taxon>
        <taxon>Pseudomonadota</taxon>
        <taxon>Alphaproteobacteria</taxon>
        <taxon>Acetobacterales</taxon>
        <taxon>Acetobacteraceae</taxon>
        <taxon>Neoasaia</taxon>
    </lineage>
</organism>
<dbReference type="InterPro" id="IPR015424">
    <property type="entry name" value="PyrdxlP-dep_Trfase"/>
</dbReference>
<dbReference type="KEGG" id="nch:A0U93_08570"/>
<dbReference type="STRING" id="320497.A0U93_08570"/>
<evidence type="ECO:0000313" key="2">
    <source>
        <dbReference type="Proteomes" id="UP000188604"/>
    </source>
</evidence>
<keyword evidence="2" id="KW-1185">Reference proteome</keyword>
<reference evidence="1 2" key="1">
    <citation type="submission" date="2016-03" db="EMBL/GenBank/DDBJ databases">
        <title>Acetic acid bacteria sequencing.</title>
        <authorList>
            <person name="Brandt J."/>
            <person name="Jakob F."/>
            <person name="Vogel R.F."/>
        </authorList>
    </citation>
    <scope>NUCLEOTIDE SEQUENCE [LARGE SCALE GENOMIC DNA]</scope>
    <source>
        <strain evidence="1 2">NBRC 101099</strain>
    </source>
</reference>
<name>A0A1U9KQA5_9PROT</name>
<proteinExistence type="predicted"/>
<dbReference type="EMBL" id="CP014691">
    <property type="protein sequence ID" value="AQS87988.1"/>
    <property type="molecule type" value="Genomic_DNA"/>
</dbReference>
<gene>
    <name evidence="1" type="ORF">A0U93_08570</name>
</gene>
<dbReference type="InterPro" id="IPR015421">
    <property type="entry name" value="PyrdxlP-dep_Trfase_major"/>
</dbReference>